<comment type="caution">
    <text evidence="3">The sequence shown here is derived from an EMBL/GenBank/DDBJ whole genome shotgun (WGS) entry which is preliminary data.</text>
</comment>
<evidence type="ECO:0000313" key="4">
    <source>
        <dbReference type="Proteomes" id="UP000281406"/>
    </source>
</evidence>
<feature type="domain" description="Chromo" evidence="2">
    <location>
        <begin position="279"/>
        <end position="328"/>
    </location>
</feature>
<evidence type="ECO:0000313" key="3">
    <source>
        <dbReference type="EMBL" id="ROL48122.1"/>
    </source>
</evidence>
<reference evidence="3 4" key="1">
    <citation type="submission" date="2018-10" db="EMBL/GenBank/DDBJ databases">
        <title>Genome assembly for a Yunnan-Guizhou Plateau 3E fish, Anabarilius grahami (Regan), and its evolutionary and genetic applications.</title>
        <authorList>
            <person name="Jiang W."/>
        </authorList>
    </citation>
    <scope>NUCLEOTIDE SEQUENCE [LARGE SCALE GENOMIC DNA]</scope>
    <source>
        <strain evidence="3">AG-KIZ</strain>
        <tissue evidence="3">Muscle</tissue>
    </source>
</reference>
<name>A0A3N0YPI3_ANAGA</name>
<dbReference type="Pfam" id="PF00385">
    <property type="entry name" value="Chromo"/>
    <property type="match status" value="1"/>
</dbReference>
<comment type="subcellular location">
    <subcellularLocation>
        <location evidence="1">Nucleus</location>
    </subcellularLocation>
</comment>
<accession>A0A3N0YPI3</accession>
<evidence type="ECO:0000259" key="2">
    <source>
        <dbReference type="PROSITE" id="PS50013"/>
    </source>
</evidence>
<dbReference type="Gene3D" id="2.40.50.40">
    <property type="match status" value="1"/>
</dbReference>
<keyword evidence="4" id="KW-1185">Reference proteome</keyword>
<protein>
    <recommendedName>
        <fullName evidence="2">Chromo domain-containing protein</fullName>
    </recommendedName>
</protein>
<dbReference type="InterPro" id="IPR016197">
    <property type="entry name" value="Chromo-like_dom_sf"/>
</dbReference>
<proteinExistence type="predicted"/>
<dbReference type="InterPro" id="IPR000953">
    <property type="entry name" value="Chromo/chromo_shadow_dom"/>
</dbReference>
<dbReference type="AlphaFoldDB" id="A0A3N0YPI3"/>
<gene>
    <name evidence="3" type="ORF">DPX16_9932</name>
</gene>
<dbReference type="InterPro" id="IPR023780">
    <property type="entry name" value="Chromo_domain"/>
</dbReference>
<dbReference type="PROSITE" id="PS50013">
    <property type="entry name" value="CHROMO_2"/>
    <property type="match status" value="1"/>
</dbReference>
<dbReference type="SMART" id="SM00298">
    <property type="entry name" value="CHROMO"/>
    <property type="match status" value="1"/>
</dbReference>
<dbReference type="OrthoDB" id="1430630at2759"/>
<evidence type="ECO:0000256" key="1">
    <source>
        <dbReference type="ARBA" id="ARBA00004123"/>
    </source>
</evidence>
<dbReference type="GO" id="GO:0005634">
    <property type="term" value="C:nucleus"/>
    <property type="evidence" value="ECO:0007669"/>
    <property type="project" value="UniProtKB-SubCell"/>
</dbReference>
<dbReference type="Proteomes" id="UP000281406">
    <property type="component" value="Unassembled WGS sequence"/>
</dbReference>
<sequence>MAASKEELERLKQKRSAAQTAFTKRANYLTSRVNALEESEMKSELRNFKVDYSRVRDAGFEYAMALRKVDDEEVKKKAESIDEKIAECDCKFDETKQIILTSFWTRFAEAEITSLAKDAGSAMDQVEVTNYHHMTRRERELINRNLEREVCSLERGLDEWKELIPQSNATELKDQIRKLKKRREKLWDEWAWQSDSQSDDEMKAQRKDFTMPTTIVIRRDVWRLVILIPAEDQVELSPAYRRIHPAFHVSKIKPVFHSHINPPTPVPPPPRLVDGEPTYSVNRILDSRRRGRGFQYLVDWEGYGPEERSWVPARDILDHKLIGDFNRQVGAGRGGTVTVADPLSRLLIRCLILLSCVRVVCHVISSCGRRR</sequence>
<organism evidence="3 4">
    <name type="scientific">Anabarilius grahami</name>
    <name type="common">Kanglang fish</name>
    <name type="synonym">Barilius grahami</name>
    <dbReference type="NCBI Taxonomy" id="495550"/>
    <lineage>
        <taxon>Eukaryota</taxon>
        <taxon>Metazoa</taxon>
        <taxon>Chordata</taxon>
        <taxon>Craniata</taxon>
        <taxon>Vertebrata</taxon>
        <taxon>Euteleostomi</taxon>
        <taxon>Actinopterygii</taxon>
        <taxon>Neopterygii</taxon>
        <taxon>Teleostei</taxon>
        <taxon>Ostariophysi</taxon>
        <taxon>Cypriniformes</taxon>
        <taxon>Xenocyprididae</taxon>
        <taxon>Xenocypridinae</taxon>
        <taxon>Xenocypridinae incertae sedis</taxon>
        <taxon>Anabarilius</taxon>
    </lineage>
</organism>
<dbReference type="EMBL" id="RJVU01033228">
    <property type="protein sequence ID" value="ROL48122.1"/>
    <property type="molecule type" value="Genomic_DNA"/>
</dbReference>
<dbReference type="SUPFAM" id="SSF54160">
    <property type="entry name" value="Chromo domain-like"/>
    <property type="match status" value="1"/>
</dbReference>